<dbReference type="RefSeq" id="WP_171687728.1">
    <property type="nucleotide sequence ID" value="NZ_WHOC01000006.1"/>
</dbReference>
<evidence type="ECO:0000313" key="7">
    <source>
        <dbReference type="Proteomes" id="UP000658690"/>
    </source>
</evidence>
<evidence type="ECO:0000256" key="4">
    <source>
        <dbReference type="ARBA" id="ARBA00023118"/>
    </source>
</evidence>
<accession>A0ABX1YWZ0</accession>
<keyword evidence="1" id="KW-0808">Transferase</keyword>
<dbReference type="CDD" id="cd05400">
    <property type="entry name" value="NT_2-5OAS_ClassI-CCAase"/>
    <property type="match status" value="1"/>
</dbReference>
<organism evidence="6 7">
    <name type="scientific">Paenibacillus germinis</name>
    <dbReference type="NCBI Taxonomy" id="2654979"/>
    <lineage>
        <taxon>Bacteria</taxon>
        <taxon>Bacillati</taxon>
        <taxon>Bacillota</taxon>
        <taxon>Bacilli</taxon>
        <taxon>Bacillales</taxon>
        <taxon>Paenibacillaceae</taxon>
        <taxon>Paenibacillus</taxon>
    </lineage>
</organism>
<evidence type="ECO:0000259" key="5">
    <source>
        <dbReference type="Pfam" id="PF26305"/>
    </source>
</evidence>
<feature type="domain" description="cGAS/DncV-like nucleotidyltransferase C-terminal helical" evidence="5">
    <location>
        <begin position="203"/>
        <end position="315"/>
    </location>
</feature>
<gene>
    <name evidence="6" type="ORF">GC102_00370</name>
</gene>
<name>A0ABX1YWZ0_9BACL</name>
<evidence type="ECO:0000256" key="1">
    <source>
        <dbReference type="ARBA" id="ARBA00022679"/>
    </source>
</evidence>
<protein>
    <submittedName>
        <fullName evidence="6">Nucleotidyltransferase</fullName>
    </submittedName>
</protein>
<evidence type="ECO:0000256" key="3">
    <source>
        <dbReference type="ARBA" id="ARBA00022741"/>
    </source>
</evidence>
<keyword evidence="7" id="KW-1185">Reference proteome</keyword>
<dbReference type="Pfam" id="PF26305">
    <property type="entry name" value="CD_NTase_C"/>
    <property type="match status" value="1"/>
</dbReference>
<keyword evidence="3" id="KW-0547">Nucleotide-binding</keyword>
<dbReference type="InterPro" id="IPR043519">
    <property type="entry name" value="NT_sf"/>
</dbReference>
<keyword evidence="4" id="KW-0051">Antiviral defense</keyword>
<dbReference type="InterPro" id="IPR058909">
    <property type="entry name" value="CD_NTase_C"/>
</dbReference>
<evidence type="ECO:0000256" key="2">
    <source>
        <dbReference type="ARBA" id="ARBA00022695"/>
    </source>
</evidence>
<dbReference type="Gene3D" id="3.30.460.10">
    <property type="entry name" value="Beta Polymerase, domain 2"/>
    <property type="match status" value="1"/>
</dbReference>
<proteinExistence type="predicted"/>
<comment type="caution">
    <text evidence="6">The sequence shown here is derived from an EMBL/GenBank/DDBJ whole genome shotgun (WGS) entry which is preliminary data.</text>
</comment>
<dbReference type="EMBL" id="WHOC01000006">
    <property type="protein sequence ID" value="NOU84245.1"/>
    <property type="molecule type" value="Genomic_DNA"/>
</dbReference>
<reference evidence="6 7" key="1">
    <citation type="submission" date="2019-10" db="EMBL/GenBank/DDBJ databases">
        <title>Description of Paenibacillus choica sp. nov.</title>
        <authorList>
            <person name="Carlier A."/>
            <person name="Qi S."/>
        </authorList>
    </citation>
    <scope>NUCLEOTIDE SEQUENCE [LARGE SCALE GENOMIC DNA]</scope>
    <source>
        <strain evidence="6 7">LMG 31460</strain>
    </source>
</reference>
<dbReference type="SUPFAM" id="SSF81301">
    <property type="entry name" value="Nucleotidyltransferase"/>
    <property type="match status" value="1"/>
</dbReference>
<keyword evidence="2" id="KW-0548">Nucleotidyltransferase</keyword>
<dbReference type="InterPro" id="IPR006116">
    <property type="entry name" value="NT_2-5OAS_ClassI-CCAase"/>
</dbReference>
<dbReference type="Proteomes" id="UP000658690">
    <property type="component" value="Unassembled WGS sequence"/>
</dbReference>
<evidence type="ECO:0000313" key="6">
    <source>
        <dbReference type="EMBL" id="NOU84245.1"/>
    </source>
</evidence>
<sequence length="322" mass="37240">MKFTEKQLLTYAAPLSESEEERCKNAIRMIRDAMKLIGYTDNDKEIYQYEGETTAYALELNATSGRKIFLLVQGSYANNTNVRTQSDVDVAVILESTFIPEYRATIKSENYGFTDATFTVKQLKDEVESALKTKFNNEGIERNDKSIKVHGNSYRVDSDVVPSYRYRDYRGDYNFSTTNYVGGIEIRPDSGGKIINFPEQHIKNGKRKNNETNHKFKKHVRIIKKMKSLIKESGYSLPTSISSFGLESLLWNIPNTVYAKYSFLRYTFHELLIYLKNDLENLENYKEANGVKPLFTSTAQKDDYATFIKMLSEYYQYDITEA</sequence>